<dbReference type="InterPro" id="IPR023473">
    <property type="entry name" value="AMMECR1"/>
</dbReference>
<dbReference type="AlphaFoldDB" id="A0A829YCJ6"/>
<accession>A0A829YCJ6</accession>
<organism evidence="2 3">
    <name type="scientific">Steroidobacter agaridevorans</name>
    <dbReference type="NCBI Taxonomy" id="2695856"/>
    <lineage>
        <taxon>Bacteria</taxon>
        <taxon>Pseudomonadati</taxon>
        <taxon>Pseudomonadota</taxon>
        <taxon>Gammaproteobacteria</taxon>
        <taxon>Steroidobacterales</taxon>
        <taxon>Steroidobacteraceae</taxon>
        <taxon>Steroidobacter</taxon>
    </lineage>
</organism>
<proteinExistence type="predicted"/>
<dbReference type="Pfam" id="PF01871">
    <property type="entry name" value="AMMECR1"/>
    <property type="match status" value="1"/>
</dbReference>
<evidence type="ECO:0000313" key="3">
    <source>
        <dbReference type="Proteomes" id="UP000445000"/>
    </source>
</evidence>
<dbReference type="InterPro" id="IPR027623">
    <property type="entry name" value="AmmeMemoSam_A"/>
</dbReference>
<dbReference type="EMBL" id="BLJN01000003">
    <property type="protein sequence ID" value="GFE80987.1"/>
    <property type="molecule type" value="Genomic_DNA"/>
</dbReference>
<dbReference type="Gene3D" id="3.30.1490.150">
    <property type="entry name" value="Hypothetical protein ph0010, domain 2"/>
    <property type="match status" value="1"/>
</dbReference>
<evidence type="ECO:0000313" key="2">
    <source>
        <dbReference type="EMBL" id="GFE80987.1"/>
    </source>
</evidence>
<name>A0A829YCJ6_9GAMM</name>
<dbReference type="NCBIfam" id="TIGR04335">
    <property type="entry name" value="AmmeMemoSam_A"/>
    <property type="match status" value="1"/>
</dbReference>
<reference evidence="3" key="1">
    <citation type="submission" date="2020-01" db="EMBL/GenBank/DDBJ databases">
        <title>'Steroidobacter agaridevorans' sp. nov., agar-degrading bacteria isolated from rhizosphere soils.</title>
        <authorList>
            <person name="Ikenaga M."/>
            <person name="Kataoka M."/>
            <person name="Murouchi A."/>
            <person name="Katsuragi S."/>
            <person name="Sakai M."/>
        </authorList>
    </citation>
    <scope>NUCLEOTIDE SEQUENCE [LARGE SCALE GENOMIC DNA]</scope>
    <source>
        <strain evidence="3">YU21-B</strain>
    </source>
</reference>
<dbReference type="PROSITE" id="PS51112">
    <property type="entry name" value="AMMECR1"/>
    <property type="match status" value="1"/>
</dbReference>
<dbReference type="PANTHER" id="PTHR13016:SF0">
    <property type="entry name" value="AMME SYNDROME CANDIDATE GENE 1 PROTEIN"/>
    <property type="match status" value="1"/>
</dbReference>
<dbReference type="InterPro" id="IPR027485">
    <property type="entry name" value="AMMECR1_N"/>
</dbReference>
<feature type="domain" description="AMMECR1" evidence="1">
    <location>
        <begin position="6"/>
        <end position="185"/>
    </location>
</feature>
<comment type="caution">
    <text evidence="2">The sequence shown here is derived from an EMBL/GenBank/DDBJ whole genome shotgun (WGS) entry which is preliminary data.</text>
</comment>
<dbReference type="SUPFAM" id="SSF143447">
    <property type="entry name" value="AMMECR1-like"/>
    <property type="match status" value="1"/>
</dbReference>
<evidence type="ECO:0000259" key="1">
    <source>
        <dbReference type="PROSITE" id="PS51112"/>
    </source>
</evidence>
<dbReference type="Proteomes" id="UP000445000">
    <property type="component" value="Unassembled WGS sequence"/>
</dbReference>
<dbReference type="Gene3D" id="3.30.700.20">
    <property type="entry name" value="Hypothetical protein ph0010, domain 1"/>
    <property type="match status" value="1"/>
</dbReference>
<sequence>MTLSPAQRSELLSLARTSIEASLPTGERAPYDQPPLHTDLLRPGASFVTLRVGEDLRGCCGTIEATRPLHVDVWNNAYASAFADPRFPALTAQEWTSTGIEISVLTEPERCEVRSESELLEVLRPGLDGVILQAGARRTTFLPAVWEQLPDPRQFIRHLKLKAGWPAGYWPSDMQVWLYTTESFG</sequence>
<gene>
    <name evidence="2" type="ORF">GCM10011487_29870</name>
</gene>
<dbReference type="PANTHER" id="PTHR13016">
    <property type="entry name" value="AMMECR1 HOMOLOG"/>
    <property type="match status" value="1"/>
</dbReference>
<dbReference type="InterPro" id="IPR002733">
    <property type="entry name" value="AMMECR1_domain"/>
</dbReference>
<dbReference type="InterPro" id="IPR036071">
    <property type="entry name" value="AMMECR1_dom_sf"/>
</dbReference>
<protein>
    <recommendedName>
        <fullName evidence="1">AMMECR1 domain-containing protein</fullName>
    </recommendedName>
</protein>
<dbReference type="RefSeq" id="WP_161812693.1">
    <property type="nucleotide sequence ID" value="NZ_BLJN01000003.1"/>
</dbReference>
<keyword evidence="3" id="KW-1185">Reference proteome</keyword>